<organism evidence="2 3">
    <name type="scientific">Pseudoalteromonas phenolica</name>
    <dbReference type="NCBI Taxonomy" id="161398"/>
    <lineage>
        <taxon>Bacteria</taxon>
        <taxon>Pseudomonadati</taxon>
        <taxon>Pseudomonadota</taxon>
        <taxon>Gammaproteobacteria</taxon>
        <taxon>Alteromonadales</taxon>
        <taxon>Pseudoalteromonadaceae</taxon>
        <taxon>Pseudoalteromonas</taxon>
    </lineage>
</organism>
<feature type="transmembrane region" description="Helical" evidence="1">
    <location>
        <begin position="109"/>
        <end position="126"/>
    </location>
</feature>
<keyword evidence="1" id="KW-0472">Membrane</keyword>
<accession>A0A5R9PZR4</accession>
<reference evidence="2 3" key="1">
    <citation type="submission" date="2018-01" db="EMBL/GenBank/DDBJ databases">
        <title>Co-occurrence of chitin degradation, pigmentation and bioactivity in marine Pseudoalteromonas.</title>
        <authorList>
            <person name="Paulsen S."/>
            <person name="Gram L."/>
            <person name="Machado H."/>
        </authorList>
    </citation>
    <scope>NUCLEOTIDE SEQUENCE [LARGE SCALE GENOMIC DNA]</scope>
    <source>
        <strain evidence="2 3">S3663</strain>
    </source>
</reference>
<feature type="transmembrane region" description="Helical" evidence="1">
    <location>
        <begin position="146"/>
        <end position="175"/>
    </location>
</feature>
<protein>
    <submittedName>
        <fullName evidence="2">Uncharacterized protein</fullName>
    </submittedName>
</protein>
<name>A0A5R9PZR4_9GAMM</name>
<evidence type="ECO:0000313" key="3">
    <source>
        <dbReference type="Proteomes" id="UP000309186"/>
    </source>
</evidence>
<dbReference type="EMBL" id="PPSW01000025">
    <property type="protein sequence ID" value="TLX46074.1"/>
    <property type="molecule type" value="Genomic_DNA"/>
</dbReference>
<dbReference type="AlphaFoldDB" id="A0A5R9PZR4"/>
<evidence type="ECO:0000256" key="1">
    <source>
        <dbReference type="SAM" id="Phobius"/>
    </source>
</evidence>
<keyword evidence="1" id="KW-0812">Transmembrane</keyword>
<proteinExistence type="predicted"/>
<dbReference type="Proteomes" id="UP000309186">
    <property type="component" value="Unassembled WGS sequence"/>
</dbReference>
<dbReference type="RefSeq" id="WP_138482787.1">
    <property type="nucleotide sequence ID" value="NZ_PPSW01000025.1"/>
</dbReference>
<comment type="caution">
    <text evidence="2">The sequence shown here is derived from an EMBL/GenBank/DDBJ whole genome shotgun (WGS) entry which is preliminary data.</text>
</comment>
<sequence>MQYQYSQEQPSVSDFVVYPDTNEACNTRTPVQPVYISDSELALIKSARKRLYLANPKQLYAFRHTPISLFSTFIYFCLFVCSVAVLLYLEIAFETEYVVGIGEVSTTTPFYHLYLLTLACLLFYKVKQLLAEVRKHNAIRYGLAMLANSFMFAFINIIKFSLLMLVFVLLWAFLFDKSFEDVLFQILEGPNADEIEALTHIVTLFIYGYSFRFCSKRYEE</sequence>
<feature type="transmembrane region" description="Helical" evidence="1">
    <location>
        <begin position="195"/>
        <end position="214"/>
    </location>
</feature>
<feature type="transmembrane region" description="Helical" evidence="1">
    <location>
        <begin position="67"/>
        <end position="89"/>
    </location>
</feature>
<keyword evidence="1" id="KW-1133">Transmembrane helix</keyword>
<gene>
    <name evidence="2" type="ORF">C1E24_14995</name>
</gene>
<evidence type="ECO:0000313" key="2">
    <source>
        <dbReference type="EMBL" id="TLX46074.1"/>
    </source>
</evidence>